<comment type="function">
    <text evidence="6">Bidirectionally degrades single-stranded DNA into large acid-insoluble oligonucleotides, which are then degraded further into small acid-soluble oligonucleotides.</text>
</comment>
<dbReference type="SUPFAM" id="SSF116842">
    <property type="entry name" value="XseB-like"/>
    <property type="match status" value="1"/>
</dbReference>
<dbReference type="GO" id="GO:0009318">
    <property type="term" value="C:exodeoxyribonuclease VII complex"/>
    <property type="evidence" value="ECO:0007669"/>
    <property type="project" value="UniProtKB-UniRule"/>
</dbReference>
<keyword evidence="3 6" id="KW-0540">Nuclease</keyword>
<dbReference type="NCBIfam" id="TIGR01280">
    <property type="entry name" value="xseB"/>
    <property type="match status" value="1"/>
</dbReference>
<comment type="catalytic activity">
    <reaction evidence="6">
        <text>Exonucleolytic cleavage in either 5'- to 3'- or 3'- to 5'-direction to yield nucleoside 5'-phosphates.</text>
        <dbReference type="EC" id="3.1.11.6"/>
    </reaction>
</comment>
<evidence type="ECO:0000256" key="6">
    <source>
        <dbReference type="HAMAP-Rule" id="MF_00337"/>
    </source>
</evidence>
<gene>
    <name evidence="6 7" type="primary">xseB</name>
    <name evidence="7" type="ORF">IAB26_15790</name>
</gene>
<sequence>MTEVNVEEKELTLNEAFAKLDELLKDLGSSQISLEESFDKYQEGMALLKLCNSKIDRVEKKILMINDQGETDEF</sequence>
<dbReference type="HAMAP" id="MF_00337">
    <property type="entry name" value="Exonuc_7_S"/>
    <property type="match status" value="1"/>
</dbReference>
<organism evidence="7 8">
    <name type="scientific">Candidatus Limivivens merdigallinarum</name>
    <dbReference type="NCBI Taxonomy" id="2840859"/>
    <lineage>
        <taxon>Bacteria</taxon>
        <taxon>Bacillati</taxon>
        <taxon>Bacillota</taxon>
        <taxon>Clostridia</taxon>
        <taxon>Lachnospirales</taxon>
        <taxon>Lachnospiraceae</taxon>
        <taxon>Lachnospiraceae incertae sedis</taxon>
        <taxon>Candidatus Limivivens</taxon>
    </lineage>
</organism>
<comment type="subcellular location">
    <subcellularLocation>
        <location evidence="6">Cytoplasm</location>
    </subcellularLocation>
</comment>
<dbReference type="GO" id="GO:0008855">
    <property type="term" value="F:exodeoxyribonuclease VII activity"/>
    <property type="evidence" value="ECO:0007669"/>
    <property type="project" value="UniProtKB-UniRule"/>
</dbReference>
<dbReference type="GO" id="GO:0005737">
    <property type="term" value="C:cytoplasm"/>
    <property type="evidence" value="ECO:0007669"/>
    <property type="project" value="UniProtKB-SubCell"/>
</dbReference>
<evidence type="ECO:0000256" key="3">
    <source>
        <dbReference type="ARBA" id="ARBA00022722"/>
    </source>
</evidence>
<dbReference type="EC" id="3.1.11.6" evidence="6"/>
<name>A0A9D0ZXV3_9FIRM</name>
<accession>A0A9D0ZXV3</accession>
<keyword evidence="4 6" id="KW-0378">Hydrolase</keyword>
<protein>
    <recommendedName>
        <fullName evidence="6">Exodeoxyribonuclease 7 small subunit</fullName>
        <ecNumber evidence="6">3.1.11.6</ecNumber>
    </recommendedName>
    <alternativeName>
        <fullName evidence="6">Exodeoxyribonuclease VII small subunit</fullName>
        <shortName evidence="6">Exonuclease VII small subunit</shortName>
    </alternativeName>
</protein>
<dbReference type="Pfam" id="PF02609">
    <property type="entry name" value="Exonuc_VII_S"/>
    <property type="match status" value="1"/>
</dbReference>
<reference evidence="7" key="1">
    <citation type="submission" date="2020-10" db="EMBL/GenBank/DDBJ databases">
        <authorList>
            <person name="Gilroy R."/>
        </authorList>
    </citation>
    <scope>NUCLEOTIDE SEQUENCE</scope>
    <source>
        <strain evidence="7">ChiSjej3B21-11622</strain>
    </source>
</reference>
<evidence type="ECO:0000256" key="4">
    <source>
        <dbReference type="ARBA" id="ARBA00022801"/>
    </source>
</evidence>
<comment type="similarity">
    <text evidence="1 6">Belongs to the XseB family.</text>
</comment>
<dbReference type="InterPro" id="IPR037004">
    <property type="entry name" value="Exonuc_VII_ssu_sf"/>
</dbReference>
<evidence type="ECO:0000313" key="7">
    <source>
        <dbReference type="EMBL" id="HIQ98012.1"/>
    </source>
</evidence>
<evidence type="ECO:0000256" key="1">
    <source>
        <dbReference type="ARBA" id="ARBA00009998"/>
    </source>
</evidence>
<dbReference type="AlphaFoldDB" id="A0A9D0ZXV3"/>
<dbReference type="InterPro" id="IPR003761">
    <property type="entry name" value="Exonuc_VII_S"/>
</dbReference>
<reference evidence="7" key="2">
    <citation type="journal article" date="2021" name="PeerJ">
        <title>Extensive microbial diversity within the chicken gut microbiome revealed by metagenomics and culture.</title>
        <authorList>
            <person name="Gilroy R."/>
            <person name="Ravi A."/>
            <person name="Getino M."/>
            <person name="Pursley I."/>
            <person name="Horton D.L."/>
            <person name="Alikhan N.F."/>
            <person name="Baker D."/>
            <person name="Gharbi K."/>
            <person name="Hall N."/>
            <person name="Watson M."/>
            <person name="Adriaenssens E.M."/>
            <person name="Foster-Nyarko E."/>
            <person name="Jarju S."/>
            <person name="Secka A."/>
            <person name="Antonio M."/>
            <person name="Oren A."/>
            <person name="Chaudhuri R.R."/>
            <person name="La Ragione R."/>
            <person name="Hildebrand F."/>
            <person name="Pallen M.J."/>
        </authorList>
    </citation>
    <scope>NUCLEOTIDE SEQUENCE</scope>
    <source>
        <strain evidence="7">ChiSjej3B21-11622</strain>
    </source>
</reference>
<comment type="caution">
    <text evidence="7">The sequence shown here is derived from an EMBL/GenBank/DDBJ whole genome shotgun (WGS) entry which is preliminary data.</text>
</comment>
<evidence type="ECO:0000256" key="5">
    <source>
        <dbReference type="ARBA" id="ARBA00022839"/>
    </source>
</evidence>
<dbReference type="GO" id="GO:0006308">
    <property type="term" value="P:DNA catabolic process"/>
    <property type="evidence" value="ECO:0007669"/>
    <property type="project" value="UniProtKB-UniRule"/>
</dbReference>
<dbReference type="EMBL" id="DVFT01000229">
    <property type="protein sequence ID" value="HIQ98012.1"/>
    <property type="molecule type" value="Genomic_DNA"/>
</dbReference>
<dbReference type="Proteomes" id="UP000886886">
    <property type="component" value="Unassembled WGS sequence"/>
</dbReference>
<comment type="subunit">
    <text evidence="6">Heterooligomer composed of large and small subunits.</text>
</comment>
<keyword evidence="5 6" id="KW-0269">Exonuclease</keyword>
<evidence type="ECO:0000256" key="2">
    <source>
        <dbReference type="ARBA" id="ARBA00022490"/>
    </source>
</evidence>
<dbReference type="Gene3D" id="1.10.287.1040">
    <property type="entry name" value="Exonuclease VII, small subunit"/>
    <property type="match status" value="1"/>
</dbReference>
<evidence type="ECO:0000313" key="8">
    <source>
        <dbReference type="Proteomes" id="UP000886886"/>
    </source>
</evidence>
<keyword evidence="2 6" id="KW-0963">Cytoplasm</keyword>
<proteinExistence type="inferred from homology"/>